<sequence>MGKSILFISMIFCLFLQGIKAQDAEPRLDLKLDNQPILEAFQFIRKNTNYVINYSSDEIDARVKVTVNLHHATVGEILGAVLKGTGYEQVRAGNAYLIRRKVVPQRHQHTVTYLNVHITDSKNHNPVAAASVSIQNRVFNTYTDGDGKASVSITDSASVLVISSVGYATRFVTVTNESNLEVSLVQDIRSLGAVTVQAQRKVNSEATLLNERKNSSVVSDGISAQNIEKTASLTTTQALQRVTGVTITDDKYVAIRGMGDRSVISELNGARLSSSDPDRSAVPLDLVPAALLDNVTVYKTMTPDKPADASAGIVELKTKSVPDTLTLEISAQLGTNSTIGVNGSYNSFLGSDMGFWGQKVNSHNLSADFLNLKNLYPGGLPQIQQLFLQSRNSPEMAAEALRINNIMQSFPAVLTTSYKPAAPNQIYSVSFGNKYQVFKHQLGIVLGANYYSRTEDRYQGQVNQYSIYQGIVTGSPDIFNALHIPGFITPDNPRLGKYLGYQENSGKTTMNYGVLGGVTYRFNARNQVQFQYVGSRGAETQANSLNGSWQNTGLQFPVYNQVNQLKQSYRVFNTFNLQGEHRVVSQSWSPTLSYNLSSSKSTSNEPDFRFTDLADYRKVAYADPNGQGIVSDNYAFVVGSVHGVGPNGVLNADPNGRKYRFLTENNYSAKADLTQPFYVAKQKQLLKFGYNFLKRDRDFTENVLGLPGTSAGGNIGLLTKADGNLDQLVSYNNIGLNPSNFDAEGNPRVGGFLYQIRKSPNNYHGTYETQAFYGMLDAHVGERLRITGGVRFESTDIQAHVDTANVFNPQVAAGTIGNNTSNQGGATTQPNTGYKVDFKPYYSANLTYTWKHNMNFRLGYSTTLARPELRELTNIFEFDPFQFAVVGGNPNLKNQFTRSEDFRWEWFPNTGEVIAASAFAKQIDNQLNKVFIYHPQSAVSVFPEFPLIEYQNDVNQGRLFGIELEVRKDLGRLTSLLKNFYLGTNLMFASSQITKNAERLEASRTIDRSASAKSPLFEQPPYSINAYVDYDNSRLGTQLTVNFNIVGERLIQVQLDGSPDVYSRPVPSLDVVFTQRLMKRLTIKGFAKNILNPYYRDVYATPRNNGLYHNVLYVQHQYQRGAEYALGITYKLF</sequence>
<dbReference type="GO" id="GO:0006826">
    <property type="term" value="P:iron ion transport"/>
    <property type="evidence" value="ECO:0007669"/>
    <property type="project" value="UniProtKB-KW"/>
</dbReference>
<evidence type="ECO:0000256" key="3">
    <source>
        <dbReference type="ARBA" id="ARBA00022496"/>
    </source>
</evidence>
<evidence type="ECO:0000256" key="1">
    <source>
        <dbReference type="ARBA" id="ARBA00004442"/>
    </source>
</evidence>
<accession>A0A1V9EYC8</accession>
<dbReference type="SUPFAM" id="SSF56935">
    <property type="entry name" value="Porins"/>
    <property type="match status" value="1"/>
</dbReference>
<comment type="similarity">
    <text evidence="7">Belongs to the TonB-dependent receptor family.</text>
</comment>
<dbReference type="Proteomes" id="UP000192610">
    <property type="component" value="Unassembled WGS sequence"/>
</dbReference>
<dbReference type="InterPro" id="IPR012910">
    <property type="entry name" value="Plug_dom"/>
</dbReference>
<reference evidence="10" key="1">
    <citation type="submission" date="2016-04" db="EMBL/GenBank/DDBJ databases">
        <authorList>
            <person name="Chen L."/>
            <person name="Zhuang W."/>
            <person name="Wang G."/>
        </authorList>
    </citation>
    <scope>NUCLEOTIDE SEQUENCE [LARGE SCALE GENOMIC DNA]</scope>
    <source>
        <strain evidence="10">17621</strain>
    </source>
</reference>
<keyword evidence="3" id="KW-0406">Ion transport</keyword>
<feature type="domain" description="Secretin/TonB short N-terminal" evidence="8">
    <location>
        <begin position="50"/>
        <end position="101"/>
    </location>
</feature>
<dbReference type="RefSeq" id="WP_165758856.1">
    <property type="nucleotide sequence ID" value="NZ_FOCZ01000001.1"/>
</dbReference>
<keyword evidence="3" id="KW-0410">Iron transport</keyword>
<dbReference type="Gene3D" id="2.40.170.20">
    <property type="entry name" value="TonB-dependent receptor, beta-barrel domain"/>
    <property type="match status" value="1"/>
</dbReference>
<evidence type="ECO:0000256" key="6">
    <source>
        <dbReference type="ARBA" id="ARBA00023237"/>
    </source>
</evidence>
<dbReference type="InterPro" id="IPR011662">
    <property type="entry name" value="Secretin/TonB_short_N"/>
</dbReference>
<keyword evidence="2" id="KW-0813">Transport</keyword>
<dbReference type="Pfam" id="PF13715">
    <property type="entry name" value="CarbopepD_reg_2"/>
    <property type="match status" value="1"/>
</dbReference>
<dbReference type="SMART" id="SM00965">
    <property type="entry name" value="STN"/>
    <property type="match status" value="1"/>
</dbReference>
<protein>
    <recommendedName>
        <fullName evidence="8">Secretin/TonB short N-terminal domain-containing protein</fullName>
    </recommendedName>
</protein>
<evidence type="ECO:0000313" key="10">
    <source>
        <dbReference type="Proteomes" id="UP000192610"/>
    </source>
</evidence>
<keyword evidence="10" id="KW-1185">Reference proteome</keyword>
<organism evidence="9 10">
    <name type="scientific">Niastella yeongjuensis</name>
    <dbReference type="NCBI Taxonomy" id="354355"/>
    <lineage>
        <taxon>Bacteria</taxon>
        <taxon>Pseudomonadati</taxon>
        <taxon>Bacteroidota</taxon>
        <taxon>Chitinophagia</taxon>
        <taxon>Chitinophagales</taxon>
        <taxon>Chitinophagaceae</taxon>
        <taxon>Niastella</taxon>
    </lineage>
</organism>
<evidence type="ECO:0000256" key="5">
    <source>
        <dbReference type="ARBA" id="ARBA00023136"/>
    </source>
</evidence>
<comment type="caution">
    <text evidence="9">The sequence shown here is derived from an EMBL/GenBank/DDBJ whole genome shotgun (WGS) entry which is preliminary data.</text>
</comment>
<keyword evidence="6" id="KW-0998">Cell outer membrane</keyword>
<gene>
    <name evidence="9" type="ORF">A4H97_00145</name>
</gene>
<evidence type="ECO:0000256" key="4">
    <source>
        <dbReference type="ARBA" id="ARBA00023004"/>
    </source>
</evidence>
<proteinExistence type="inferred from homology"/>
<dbReference type="InterPro" id="IPR036942">
    <property type="entry name" value="Beta-barrel_TonB_sf"/>
</dbReference>
<dbReference type="GO" id="GO:0009279">
    <property type="term" value="C:cell outer membrane"/>
    <property type="evidence" value="ECO:0007669"/>
    <property type="project" value="UniProtKB-SubCell"/>
</dbReference>
<dbReference type="InterPro" id="IPR000531">
    <property type="entry name" value="Beta-barrel_TonB"/>
</dbReference>
<dbReference type="STRING" id="354355.SAMN05660816_00922"/>
<dbReference type="EMBL" id="LVXG01000012">
    <property type="protein sequence ID" value="OQP51107.1"/>
    <property type="molecule type" value="Genomic_DNA"/>
</dbReference>
<dbReference type="Gene3D" id="2.60.40.1120">
    <property type="entry name" value="Carboxypeptidase-like, regulatory domain"/>
    <property type="match status" value="1"/>
</dbReference>
<dbReference type="InterPro" id="IPR008969">
    <property type="entry name" value="CarboxyPept-like_regulatory"/>
</dbReference>
<dbReference type="InterPro" id="IPR037066">
    <property type="entry name" value="Plug_dom_sf"/>
</dbReference>
<evidence type="ECO:0000313" key="9">
    <source>
        <dbReference type="EMBL" id="OQP51107.1"/>
    </source>
</evidence>
<dbReference type="Pfam" id="PF07660">
    <property type="entry name" value="STN"/>
    <property type="match status" value="1"/>
</dbReference>
<dbReference type="SUPFAM" id="SSF49464">
    <property type="entry name" value="Carboxypeptidase regulatory domain-like"/>
    <property type="match status" value="1"/>
</dbReference>
<evidence type="ECO:0000259" key="8">
    <source>
        <dbReference type="SMART" id="SM00965"/>
    </source>
</evidence>
<dbReference type="AlphaFoldDB" id="A0A1V9EYC8"/>
<dbReference type="Pfam" id="PF07715">
    <property type="entry name" value="Plug"/>
    <property type="match status" value="1"/>
</dbReference>
<keyword evidence="5 7" id="KW-0472">Membrane</keyword>
<dbReference type="Pfam" id="PF00593">
    <property type="entry name" value="TonB_dep_Rec_b-barrel"/>
    <property type="match status" value="1"/>
</dbReference>
<dbReference type="PANTHER" id="PTHR40980">
    <property type="entry name" value="PLUG DOMAIN-CONTAINING PROTEIN"/>
    <property type="match status" value="1"/>
</dbReference>
<name>A0A1V9EYC8_9BACT</name>
<keyword evidence="7" id="KW-0798">TonB box</keyword>
<dbReference type="PANTHER" id="PTHR40980:SF4">
    <property type="entry name" value="TONB-DEPENDENT RECEPTOR-LIKE BETA-BARREL DOMAIN-CONTAINING PROTEIN"/>
    <property type="match status" value="1"/>
</dbReference>
<comment type="subcellular location">
    <subcellularLocation>
        <location evidence="1 7">Cell outer membrane</location>
    </subcellularLocation>
</comment>
<evidence type="ECO:0000256" key="7">
    <source>
        <dbReference type="RuleBase" id="RU003357"/>
    </source>
</evidence>
<dbReference type="Gene3D" id="2.170.130.10">
    <property type="entry name" value="TonB-dependent receptor, plug domain"/>
    <property type="match status" value="1"/>
</dbReference>
<evidence type="ECO:0000256" key="2">
    <source>
        <dbReference type="ARBA" id="ARBA00022448"/>
    </source>
</evidence>
<keyword evidence="4" id="KW-0408">Iron</keyword>